<keyword evidence="4" id="KW-1185">Reference proteome</keyword>
<dbReference type="PROSITE" id="PS00018">
    <property type="entry name" value="EF_HAND_1"/>
    <property type="match status" value="2"/>
</dbReference>
<dbReference type="InterPro" id="IPR027275">
    <property type="entry name" value="PRC-brl_dom"/>
</dbReference>
<accession>A0A4Z1C487</accession>
<protein>
    <submittedName>
        <fullName evidence="3">PRC-barrel domain containing protein</fullName>
    </submittedName>
</protein>
<feature type="chain" id="PRO_5021409708" evidence="1">
    <location>
        <begin position="25"/>
        <end position="401"/>
    </location>
</feature>
<proteinExistence type="predicted"/>
<dbReference type="InterPro" id="IPR011992">
    <property type="entry name" value="EF-hand-dom_pair"/>
</dbReference>
<dbReference type="Gene3D" id="2.30.30.240">
    <property type="entry name" value="PRC-barrel domain"/>
    <property type="match status" value="1"/>
</dbReference>
<evidence type="ECO:0000256" key="1">
    <source>
        <dbReference type="SAM" id="SignalP"/>
    </source>
</evidence>
<dbReference type="SUPFAM" id="SSF50346">
    <property type="entry name" value="PRC-barrel domain"/>
    <property type="match status" value="1"/>
</dbReference>
<reference evidence="3 4" key="1">
    <citation type="submission" date="2019-03" db="EMBL/GenBank/DDBJ databases">
        <authorList>
            <person name="Li J."/>
        </authorList>
    </citation>
    <scope>NUCLEOTIDE SEQUENCE [LARGE SCALE GENOMIC DNA]</scope>
    <source>
        <strain evidence="3 4">3058</strain>
    </source>
</reference>
<dbReference type="RefSeq" id="WP_135817341.1">
    <property type="nucleotide sequence ID" value="NZ_SRPG01000069.1"/>
</dbReference>
<organism evidence="3 4">
    <name type="scientific">Paracoccus liaowanqingii</name>
    <dbReference type="NCBI Taxonomy" id="2560053"/>
    <lineage>
        <taxon>Bacteria</taxon>
        <taxon>Pseudomonadati</taxon>
        <taxon>Pseudomonadota</taxon>
        <taxon>Alphaproteobacteria</taxon>
        <taxon>Rhodobacterales</taxon>
        <taxon>Paracoccaceae</taxon>
        <taxon>Paracoccus</taxon>
    </lineage>
</organism>
<dbReference type="InterPro" id="IPR011033">
    <property type="entry name" value="PRC_barrel-like_sf"/>
</dbReference>
<dbReference type="Pfam" id="PF05239">
    <property type="entry name" value="PRC"/>
    <property type="match status" value="1"/>
</dbReference>
<dbReference type="Proteomes" id="UP000297972">
    <property type="component" value="Unassembled WGS sequence"/>
</dbReference>
<feature type="signal peptide" evidence="1">
    <location>
        <begin position="1"/>
        <end position="24"/>
    </location>
</feature>
<keyword evidence="1" id="KW-0732">Signal</keyword>
<dbReference type="PANTHER" id="PTHR36505:SF1">
    <property type="entry name" value="BLR1072 PROTEIN"/>
    <property type="match status" value="1"/>
</dbReference>
<dbReference type="OrthoDB" id="6158291at2"/>
<evidence type="ECO:0000313" key="4">
    <source>
        <dbReference type="Proteomes" id="UP000297972"/>
    </source>
</evidence>
<feature type="domain" description="PRC-barrel" evidence="2">
    <location>
        <begin position="214"/>
        <end position="269"/>
    </location>
</feature>
<dbReference type="InterPro" id="IPR018247">
    <property type="entry name" value="EF_Hand_1_Ca_BS"/>
</dbReference>
<dbReference type="PANTHER" id="PTHR36505">
    <property type="entry name" value="BLR1072 PROTEIN"/>
    <property type="match status" value="1"/>
</dbReference>
<dbReference type="AlphaFoldDB" id="A0A4Z1C487"/>
<name>A0A4Z1C487_9RHOB</name>
<gene>
    <name evidence="3" type="ORF">E4L95_09045</name>
</gene>
<evidence type="ECO:0000313" key="3">
    <source>
        <dbReference type="EMBL" id="TGN61820.1"/>
    </source>
</evidence>
<dbReference type="Gene3D" id="1.10.238.10">
    <property type="entry name" value="EF-hand"/>
    <property type="match status" value="1"/>
</dbReference>
<comment type="caution">
    <text evidence="3">The sequence shown here is derived from an EMBL/GenBank/DDBJ whole genome shotgun (WGS) entry which is preliminary data.</text>
</comment>
<sequence>MTNIVRVSSTAMVLALAVSAPAFAQSTWTYSDIDQDGNLELSDVEFDTVGRDVFTTWDADSNQMIDENEFHGGLYDAWDVDRDGMLTEAEYGAGWDTWFRDQDAVGFNDLDLNADAGLDESEFSAGLGEAGLHDTWAAGGDLGEEQFATALYGVYDADGDQIITQAEYDLVGVFWTADVATANTLEAEVISLDDWAYDDLYAEGISAEDFIDEMVVYDVTGEEIGDVEDIIIGPDGRIASIVAEVGGLWDIGDTHVSVPYAEVVMSDDGLGVVIPVTEETVGDYGFDRDVFTAGSATSEVVSGVDDAEVLRGWRASELIGDYARIRDGDAYSNYGYINDLLLRDGQVAAVVVQANEAYGSGYRAYPYSGYGGGWNAGSPYYDMQYDAEEVGGVEEFDYGRF</sequence>
<evidence type="ECO:0000259" key="2">
    <source>
        <dbReference type="Pfam" id="PF05239"/>
    </source>
</evidence>
<dbReference type="EMBL" id="SRPG01000069">
    <property type="protein sequence ID" value="TGN61820.1"/>
    <property type="molecule type" value="Genomic_DNA"/>
</dbReference>
<dbReference type="SUPFAM" id="SSF47473">
    <property type="entry name" value="EF-hand"/>
    <property type="match status" value="1"/>
</dbReference>